<dbReference type="Pfam" id="PF17065">
    <property type="entry name" value="UPF0669"/>
    <property type="match status" value="1"/>
</dbReference>
<keyword evidence="4" id="KW-0732">Signal</keyword>
<evidence type="ECO:0000256" key="2">
    <source>
        <dbReference type="ARBA" id="ARBA00008960"/>
    </source>
</evidence>
<evidence type="ECO:0000313" key="6">
    <source>
        <dbReference type="EMBL" id="CAH1264242.1"/>
    </source>
</evidence>
<organism evidence="6 7">
    <name type="scientific">Branchiostoma lanceolatum</name>
    <name type="common">Common lancelet</name>
    <name type="synonym">Amphioxus lanceolatum</name>
    <dbReference type="NCBI Taxonomy" id="7740"/>
    <lineage>
        <taxon>Eukaryota</taxon>
        <taxon>Metazoa</taxon>
        <taxon>Chordata</taxon>
        <taxon>Cephalochordata</taxon>
        <taxon>Leptocardii</taxon>
        <taxon>Amphioxiformes</taxon>
        <taxon>Branchiostomatidae</taxon>
        <taxon>Branchiostoma</taxon>
    </lineage>
</organism>
<keyword evidence="5" id="KW-0325">Glycoprotein</keyword>
<name>A0A8J9ZXU7_BRALA</name>
<evidence type="ECO:0000256" key="3">
    <source>
        <dbReference type="ARBA" id="ARBA00022525"/>
    </source>
</evidence>
<reference evidence="6" key="1">
    <citation type="submission" date="2022-01" db="EMBL/GenBank/DDBJ databases">
        <authorList>
            <person name="Braso-Vives M."/>
        </authorList>
    </citation>
    <scope>NUCLEOTIDE SEQUENCE</scope>
</reference>
<comment type="subcellular location">
    <subcellularLocation>
        <location evidence="1">Secreted</location>
    </subcellularLocation>
</comment>
<keyword evidence="3" id="KW-0964">Secreted</keyword>
<evidence type="ECO:0000313" key="7">
    <source>
        <dbReference type="Proteomes" id="UP000838412"/>
    </source>
</evidence>
<comment type="similarity">
    <text evidence="2">Belongs to the UPF0669 family.</text>
</comment>
<dbReference type="PANTHER" id="PTHR31703:SF2">
    <property type="entry name" value="UPF0669 PROTEIN C6ORF120"/>
    <property type="match status" value="1"/>
</dbReference>
<protein>
    <submittedName>
        <fullName evidence="6">C6orf120 protein</fullName>
    </submittedName>
</protein>
<accession>A0A8J9ZXU7</accession>
<dbReference type="InterPro" id="IPR031420">
    <property type="entry name" value="UPF0669"/>
</dbReference>
<evidence type="ECO:0000256" key="1">
    <source>
        <dbReference type="ARBA" id="ARBA00004613"/>
    </source>
</evidence>
<dbReference type="PANTHER" id="PTHR31703">
    <property type="entry name" value="UPF0669 PROTEIN C6ORF120"/>
    <property type="match status" value="1"/>
</dbReference>
<keyword evidence="7" id="KW-1185">Reference proteome</keyword>
<dbReference type="GO" id="GO:0005576">
    <property type="term" value="C:extracellular region"/>
    <property type="evidence" value="ECO:0007669"/>
    <property type="project" value="UniProtKB-SubCell"/>
</dbReference>
<dbReference type="OrthoDB" id="10046613at2759"/>
<evidence type="ECO:0000256" key="4">
    <source>
        <dbReference type="ARBA" id="ARBA00022729"/>
    </source>
</evidence>
<evidence type="ECO:0000256" key="5">
    <source>
        <dbReference type="ARBA" id="ARBA00023180"/>
    </source>
</evidence>
<dbReference type="Proteomes" id="UP000838412">
    <property type="component" value="Chromosome 4"/>
</dbReference>
<gene>
    <name evidence="6" type="primary">C6orf120</name>
    <name evidence="6" type="ORF">BLAG_LOCUS18677</name>
</gene>
<dbReference type="AlphaFoldDB" id="A0A8J9ZXU7"/>
<dbReference type="EMBL" id="OV696689">
    <property type="protein sequence ID" value="CAH1264242.1"/>
    <property type="molecule type" value="Genomic_DNA"/>
</dbReference>
<sequence>MKILTSLSFVWSHMRWLRILLYGVTFLATLVLASKRDYVLQSFSGNVGAGNYTYYQMYREGEVTLLVETLEGDADIYISSSSLSPDFDNYDMNSVTCGEDRVEIPDDMKRPVGIGIYGHPSHESTRYRFTVLVDYFSGSESFIQGNNREEGDEDVEEESILWTIFVSILKILLDILV</sequence>
<proteinExistence type="inferred from homology"/>